<dbReference type="Proteomes" id="UP000825935">
    <property type="component" value="Chromosome 20"/>
</dbReference>
<evidence type="ECO:0000256" key="4">
    <source>
        <dbReference type="ARBA" id="ARBA00012483"/>
    </source>
</evidence>
<feature type="region of interest" description="Disordered" evidence="12">
    <location>
        <begin position="1"/>
        <end position="23"/>
    </location>
</feature>
<keyword evidence="13" id="KW-0812">Transmembrane</keyword>
<dbReference type="PANTHER" id="PTHR12313">
    <property type="entry name" value="E3 UBIQUITIN-PROTEIN LIGASE RNF5-RELATED"/>
    <property type="match status" value="1"/>
</dbReference>
<dbReference type="GO" id="GO:0008270">
    <property type="term" value="F:zinc ion binding"/>
    <property type="evidence" value="ECO:0007669"/>
    <property type="project" value="UniProtKB-KW"/>
</dbReference>
<evidence type="ECO:0000256" key="11">
    <source>
        <dbReference type="PROSITE-ProRule" id="PRU00175"/>
    </source>
</evidence>
<feature type="region of interest" description="Disordered" evidence="12">
    <location>
        <begin position="149"/>
        <end position="195"/>
    </location>
</feature>
<feature type="compositionally biased region" description="Basic and acidic residues" evidence="12">
    <location>
        <begin position="77"/>
        <end position="88"/>
    </location>
</feature>
<keyword evidence="6" id="KW-0479">Metal-binding</keyword>
<evidence type="ECO:0000256" key="12">
    <source>
        <dbReference type="SAM" id="MobiDB-lite"/>
    </source>
</evidence>
<dbReference type="PROSITE" id="PS00518">
    <property type="entry name" value="ZF_RING_1"/>
    <property type="match status" value="1"/>
</dbReference>
<evidence type="ECO:0000256" key="1">
    <source>
        <dbReference type="ARBA" id="ARBA00000900"/>
    </source>
</evidence>
<dbReference type="PROSITE" id="PS50089">
    <property type="entry name" value="ZF_RING_2"/>
    <property type="match status" value="1"/>
</dbReference>
<evidence type="ECO:0000256" key="10">
    <source>
        <dbReference type="ARBA" id="ARBA00023136"/>
    </source>
</evidence>
<dbReference type="Gene3D" id="3.30.40.10">
    <property type="entry name" value="Zinc/RING finger domain, C3HC4 (zinc finger)"/>
    <property type="match status" value="1"/>
</dbReference>
<gene>
    <name evidence="15" type="ORF">KP509_20G005100</name>
</gene>
<feature type="compositionally biased region" description="Low complexity" evidence="12">
    <location>
        <begin position="174"/>
        <end position="189"/>
    </location>
</feature>
<evidence type="ECO:0000256" key="6">
    <source>
        <dbReference type="ARBA" id="ARBA00022723"/>
    </source>
</evidence>
<dbReference type="GO" id="GO:0006511">
    <property type="term" value="P:ubiquitin-dependent protein catabolic process"/>
    <property type="evidence" value="ECO:0007669"/>
    <property type="project" value="InterPro"/>
</dbReference>
<dbReference type="InterPro" id="IPR045103">
    <property type="entry name" value="RNF5/RNF185-like"/>
</dbReference>
<evidence type="ECO:0000256" key="13">
    <source>
        <dbReference type="SAM" id="Phobius"/>
    </source>
</evidence>
<keyword evidence="5" id="KW-0808">Transferase</keyword>
<comment type="caution">
    <text evidence="15">The sequence shown here is derived from an EMBL/GenBank/DDBJ whole genome shotgun (WGS) entry which is preliminary data.</text>
</comment>
<proteinExistence type="predicted"/>
<name>A0A8T2SFM3_CERRI</name>
<comment type="subcellular location">
    <subcellularLocation>
        <location evidence="2">Endomembrane system</location>
    </subcellularLocation>
</comment>
<dbReference type="InterPro" id="IPR001841">
    <property type="entry name" value="Znf_RING"/>
</dbReference>
<dbReference type="EMBL" id="CM035425">
    <property type="protein sequence ID" value="KAH7330845.1"/>
    <property type="molecule type" value="Genomic_DNA"/>
</dbReference>
<comment type="pathway">
    <text evidence="3">Protein modification; protein ubiquitination.</text>
</comment>
<keyword evidence="16" id="KW-1185">Reference proteome</keyword>
<dbReference type="OrthoDB" id="6270329at2759"/>
<dbReference type="InterPro" id="IPR013083">
    <property type="entry name" value="Znf_RING/FYVE/PHD"/>
</dbReference>
<keyword evidence="13" id="KW-1133">Transmembrane helix</keyword>
<evidence type="ECO:0000259" key="14">
    <source>
        <dbReference type="PROSITE" id="PS50089"/>
    </source>
</evidence>
<feature type="transmembrane region" description="Helical" evidence="13">
    <location>
        <begin position="261"/>
        <end position="283"/>
    </location>
</feature>
<comment type="catalytic activity">
    <reaction evidence="1">
        <text>S-ubiquitinyl-[E2 ubiquitin-conjugating enzyme]-L-cysteine + [acceptor protein]-L-lysine = [E2 ubiquitin-conjugating enzyme]-L-cysteine + N(6)-ubiquitinyl-[acceptor protein]-L-lysine.</text>
        <dbReference type="EC" id="2.3.2.27"/>
    </reaction>
</comment>
<sequence length="284" mass="32073">MALQRHATVSALTHAEMSHRGAPFKEEENDLILAHIHRLQTSRHHPNFQFNPPRSYHSPSPPPPLPRSPSSLSDEASSLRDEDDHEYPRTGSSFECHICLEVARDPVLSICGHLFCRSCIKRWLRSRPNAYQRTCPVCKMNLGHDHAVLPIHTSSSTGPSPRSQVHPEARRGRIPTPSRRNSSSSALSPFSPPSPTNPLMSEYWDTWFQQEDNNLPDVDVPLASSSVNLRYSDVQNNFMQETLSSSPIYGRAEDPESRESFWDILISYVYLVFAFATVVFAILS</sequence>
<feature type="domain" description="RING-type" evidence="14">
    <location>
        <begin position="96"/>
        <end position="139"/>
    </location>
</feature>
<evidence type="ECO:0000313" key="15">
    <source>
        <dbReference type="EMBL" id="KAH7330845.1"/>
    </source>
</evidence>
<dbReference type="InterPro" id="IPR027370">
    <property type="entry name" value="Znf-RING_euk"/>
</dbReference>
<protein>
    <recommendedName>
        <fullName evidence="4">RING-type E3 ubiquitin transferase</fullName>
        <ecNumber evidence="4">2.3.2.27</ecNumber>
    </recommendedName>
</protein>
<dbReference type="GO" id="GO:0016567">
    <property type="term" value="P:protein ubiquitination"/>
    <property type="evidence" value="ECO:0007669"/>
    <property type="project" value="InterPro"/>
</dbReference>
<reference evidence="15" key="1">
    <citation type="submission" date="2021-08" db="EMBL/GenBank/DDBJ databases">
        <title>WGS assembly of Ceratopteris richardii.</title>
        <authorList>
            <person name="Marchant D.B."/>
            <person name="Chen G."/>
            <person name="Jenkins J."/>
            <person name="Shu S."/>
            <person name="Leebens-Mack J."/>
            <person name="Grimwood J."/>
            <person name="Schmutz J."/>
            <person name="Soltis P."/>
            <person name="Soltis D."/>
            <person name="Chen Z.-H."/>
        </authorList>
    </citation>
    <scope>NUCLEOTIDE SEQUENCE</scope>
    <source>
        <strain evidence="15">Whitten #5841</strain>
        <tissue evidence="15">Leaf</tissue>
    </source>
</reference>
<dbReference type="GO" id="GO:0005783">
    <property type="term" value="C:endoplasmic reticulum"/>
    <property type="evidence" value="ECO:0007669"/>
    <property type="project" value="InterPro"/>
</dbReference>
<evidence type="ECO:0000256" key="3">
    <source>
        <dbReference type="ARBA" id="ARBA00004906"/>
    </source>
</evidence>
<dbReference type="EC" id="2.3.2.27" evidence="4"/>
<dbReference type="Pfam" id="PF13445">
    <property type="entry name" value="zf-RING_UBOX"/>
    <property type="match status" value="1"/>
</dbReference>
<accession>A0A8T2SFM3</accession>
<evidence type="ECO:0000313" key="16">
    <source>
        <dbReference type="Proteomes" id="UP000825935"/>
    </source>
</evidence>
<keyword evidence="8" id="KW-0833">Ubl conjugation pathway</keyword>
<dbReference type="SUPFAM" id="SSF57850">
    <property type="entry name" value="RING/U-box"/>
    <property type="match status" value="1"/>
</dbReference>
<dbReference type="SMART" id="SM00504">
    <property type="entry name" value="Ubox"/>
    <property type="match status" value="1"/>
</dbReference>
<organism evidence="15 16">
    <name type="scientific">Ceratopteris richardii</name>
    <name type="common">Triangle waterfern</name>
    <dbReference type="NCBI Taxonomy" id="49495"/>
    <lineage>
        <taxon>Eukaryota</taxon>
        <taxon>Viridiplantae</taxon>
        <taxon>Streptophyta</taxon>
        <taxon>Embryophyta</taxon>
        <taxon>Tracheophyta</taxon>
        <taxon>Polypodiopsida</taxon>
        <taxon>Polypodiidae</taxon>
        <taxon>Polypodiales</taxon>
        <taxon>Pteridineae</taxon>
        <taxon>Pteridaceae</taxon>
        <taxon>Parkerioideae</taxon>
        <taxon>Ceratopteris</taxon>
    </lineage>
</organism>
<keyword evidence="10 13" id="KW-0472">Membrane</keyword>
<dbReference type="CDD" id="cd16534">
    <property type="entry name" value="RING-HC_RNF5-like"/>
    <property type="match status" value="1"/>
</dbReference>
<evidence type="ECO:0000256" key="9">
    <source>
        <dbReference type="ARBA" id="ARBA00022833"/>
    </source>
</evidence>
<evidence type="ECO:0000256" key="7">
    <source>
        <dbReference type="ARBA" id="ARBA00022771"/>
    </source>
</evidence>
<dbReference type="InterPro" id="IPR003613">
    <property type="entry name" value="Ubox_domain"/>
</dbReference>
<feature type="region of interest" description="Disordered" evidence="12">
    <location>
        <begin position="44"/>
        <end position="90"/>
    </location>
</feature>
<evidence type="ECO:0000256" key="2">
    <source>
        <dbReference type="ARBA" id="ARBA00004308"/>
    </source>
</evidence>
<dbReference type="SMART" id="SM00184">
    <property type="entry name" value="RING"/>
    <property type="match status" value="1"/>
</dbReference>
<keyword evidence="7 11" id="KW-0863">Zinc-finger</keyword>
<dbReference type="InterPro" id="IPR017907">
    <property type="entry name" value="Znf_RING_CS"/>
</dbReference>
<feature type="compositionally biased region" description="Polar residues" evidence="12">
    <location>
        <begin position="152"/>
        <end position="163"/>
    </location>
</feature>
<dbReference type="GO" id="GO:0061630">
    <property type="term" value="F:ubiquitin protein ligase activity"/>
    <property type="evidence" value="ECO:0007669"/>
    <property type="project" value="UniProtKB-EC"/>
</dbReference>
<dbReference type="AlphaFoldDB" id="A0A8T2SFM3"/>
<keyword evidence="9" id="KW-0862">Zinc</keyword>
<evidence type="ECO:0000256" key="5">
    <source>
        <dbReference type="ARBA" id="ARBA00022679"/>
    </source>
</evidence>
<evidence type="ECO:0000256" key="8">
    <source>
        <dbReference type="ARBA" id="ARBA00022786"/>
    </source>
</evidence>